<gene>
    <name evidence="3" type="ORF">FANTH_4346</name>
</gene>
<dbReference type="PANTHER" id="PTHR38167:SF1">
    <property type="entry name" value="C2H2-TYPE DOMAIN-CONTAINING PROTEIN"/>
    <property type="match status" value="1"/>
</dbReference>
<dbReference type="PANTHER" id="PTHR38167">
    <property type="entry name" value="C2H2-TYPE DOMAIN-CONTAINING PROTEIN"/>
    <property type="match status" value="1"/>
</dbReference>
<accession>A0A8H4ZQ74</accession>
<keyword evidence="1" id="KW-0479">Metal-binding</keyword>
<dbReference type="AlphaFoldDB" id="A0A8H4ZQ74"/>
<comment type="caution">
    <text evidence="3">The sequence shown here is derived from an EMBL/GenBank/DDBJ whole genome shotgun (WGS) entry which is preliminary data.</text>
</comment>
<keyword evidence="4" id="KW-1185">Reference proteome</keyword>
<name>A0A8H4ZQ74_9HYPO</name>
<evidence type="ECO:0000313" key="3">
    <source>
        <dbReference type="EMBL" id="KAF5250412.1"/>
    </source>
</evidence>
<dbReference type="GO" id="GO:0008270">
    <property type="term" value="F:zinc ion binding"/>
    <property type="evidence" value="ECO:0007669"/>
    <property type="project" value="UniProtKB-KW"/>
</dbReference>
<dbReference type="InterPro" id="IPR013087">
    <property type="entry name" value="Znf_C2H2_type"/>
</dbReference>
<sequence>MPSSNVEDLLLAPEQQIRAVLGPLCQDEDTRSRALDHYHSLQATPEVSDGRKRKAEDEMSVCVRCKKEFDKHENTDEKACRYHPGFMNADDQAEAWADYDGLLEDVETEEYWEEYPEAFIWDCCDNRGTEEGCTYGKHEIDLKKSKKGDGNSLGVEYKDFTLYHDRRLGRIWKVEHISTPAYHPDTNKTSSQLLQLQDVTSLTPMLTHSLTQPIHLTSLHTKRISITKMSLTLEQEMVHLAPEQHVRAILLALLDDRSVKARALNHYRALKAADNPVTGLKRKAMNDLFVCVQCDQAFTHQDNTETSCRYHPGTFPSPDFSVCVFVAMRLMTLGELIVDDTEDFWADHDEDCHGEIAMGRLTRLR</sequence>
<organism evidence="3 4">
    <name type="scientific">Fusarium anthophilum</name>
    <dbReference type="NCBI Taxonomy" id="48485"/>
    <lineage>
        <taxon>Eukaryota</taxon>
        <taxon>Fungi</taxon>
        <taxon>Dikarya</taxon>
        <taxon>Ascomycota</taxon>
        <taxon>Pezizomycotina</taxon>
        <taxon>Sordariomycetes</taxon>
        <taxon>Hypocreomycetidae</taxon>
        <taxon>Hypocreales</taxon>
        <taxon>Nectriaceae</taxon>
        <taxon>Fusarium</taxon>
        <taxon>Fusarium fujikuroi species complex</taxon>
    </lineage>
</organism>
<feature type="domain" description="C2H2-type" evidence="2">
    <location>
        <begin position="289"/>
        <end position="316"/>
    </location>
</feature>
<proteinExistence type="predicted"/>
<keyword evidence="1" id="KW-0862">Zinc</keyword>
<evidence type="ECO:0000256" key="1">
    <source>
        <dbReference type="PROSITE-ProRule" id="PRU00042"/>
    </source>
</evidence>
<evidence type="ECO:0000259" key="2">
    <source>
        <dbReference type="PROSITE" id="PS50157"/>
    </source>
</evidence>
<reference evidence="3 4" key="1">
    <citation type="journal article" date="2020" name="BMC Genomics">
        <title>Correction to: Identification and distribution of gene clusters required for synthesis of sphingolipid metabolism inhibitors in diverse species of the filamentous fungus Fusarium.</title>
        <authorList>
            <person name="Kim H.S."/>
            <person name="Lohmar J.M."/>
            <person name="Busman M."/>
            <person name="Brown D.W."/>
            <person name="Naumann T.A."/>
            <person name="Divon H.H."/>
            <person name="Lysoe E."/>
            <person name="Uhlig S."/>
            <person name="Proctor R.H."/>
        </authorList>
    </citation>
    <scope>NUCLEOTIDE SEQUENCE [LARGE SCALE GENOMIC DNA]</scope>
    <source>
        <strain evidence="3 4">NRRL 25214</strain>
    </source>
</reference>
<protein>
    <recommendedName>
        <fullName evidence="2">C2H2-type domain-containing protein</fullName>
    </recommendedName>
</protein>
<keyword evidence="1" id="KW-0863">Zinc-finger</keyword>
<dbReference type="PROSITE" id="PS50157">
    <property type="entry name" value="ZINC_FINGER_C2H2_2"/>
    <property type="match status" value="1"/>
</dbReference>
<evidence type="ECO:0000313" key="4">
    <source>
        <dbReference type="Proteomes" id="UP000573603"/>
    </source>
</evidence>
<dbReference type="Proteomes" id="UP000573603">
    <property type="component" value="Unassembled WGS sequence"/>
</dbReference>
<dbReference type="EMBL" id="JABEVY010000090">
    <property type="protein sequence ID" value="KAF5250412.1"/>
    <property type="molecule type" value="Genomic_DNA"/>
</dbReference>